<evidence type="ECO:0000259" key="1">
    <source>
        <dbReference type="Pfam" id="PF03372"/>
    </source>
</evidence>
<dbReference type="SUPFAM" id="SSF56219">
    <property type="entry name" value="DNase I-like"/>
    <property type="match status" value="1"/>
</dbReference>
<dbReference type="Pfam" id="PF03372">
    <property type="entry name" value="Exo_endo_phos"/>
    <property type="match status" value="1"/>
</dbReference>
<organism evidence="2 3">
    <name type="scientific">Mytilus coruscus</name>
    <name type="common">Sea mussel</name>
    <dbReference type="NCBI Taxonomy" id="42192"/>
    <lineage>
        <taxon>Eukaryota</taxon>
        <taxon>Metazoa</taxon>
        <taxon>Spiralia</taxon>
        <taxon>Lophotrochozoa</taxon>
        <taxon>Mollusca</taxon>
        <taxon>Bivalvia</taxon>
        <taxon>Autobranchia</taxon>
        <taxon>Pteriomorphia</taxon>
        <taxon>Mytilida</taxon>
        <taxon>Mytiloidea</taxon>
        <taxon>Mytilidae</taxon>
        <taxon>Mytilinae</taxon>
        <taxon>Mytilus</taxon>
    </lineage>
</organism>
<keyword evidence="3" id="KW-1185">Reference proteome</keyword>
<feature type="domain" description="Endonuclease/exonuclease/phosphatase" evidence="1">
    <location>
        <begin position="251"/>
        <end position="459"/>
    </location>
</feature>
<dbReference type="GO" id="GO:0003824">
    <property type="term" value="F:catalytic activity"/>
    <property type="evidence" value="ECO:0007669"/>
    <property type="project" value="InterPro"/>
</dbReference>
<evidence type="ECO:0000313" key="3">
    <source>
        <dbReference type="Proteomes" id="UP000507470"/>
    </source>
</evidence>
<dbReference type="Gene3D" id="3.60.10.10">
    <property type="entry name" value="Endonuclease/exonuclease/phosphatase"/>
    <property type="match status" value="1"/>
</dbReference>
<dbReference type="AlphaFoldDB" id="A0A6J8DQD5"/>
<name>A0A6J8DQD5_MYTCO</name>
<reference evidence="2 3" key="1">
    <citation type="submission" date="2020-06" db="EMBL/GenBank/DDBJ databases">
        <authorList>
            <person name="Li R."/>
            <person name="Bekaert M."/>
        </authorList>
    </citation>
    <scope>NUCLEOTIDE SEQUENCE [LARGE SCALE GENOMIC DNA]</scope>
    <source>
        <strain evidence="3">wild</strain>
    </source>
</reference>
<dbReference type="InterPro" id="IPR036691">
    <property type="entry name" value="Endo/exonu/phosph_ase_sf"/>
</dbReference>
<dbReference type="OrthoDB" id="7476844at2759"/>
<evidence type="ECO:0000313" key="2">
    <source>
        <dbReference type="EMBL" id="CAC5409957.1"/>
    </source>
</evidence>
<protein>
    <recommendedName>
        <fullName evidence="1">Endonuclease/exonuclease/phosphatase domain-containing protein</fullName>
    </recommendedName>
</protein>
<dbReference type="Proteomes" id="UP000507470">
    <property type="component" value="Unassembled WGS sequence"/>
</dbReference>
<dbReference type="InterPro" id="IPR005135">
    <property type="entry name" value="Endo/exonuclease/phosphatase"/>
</dbReference>
<dbReference type="EMBL" id="CACVKT020007650">
    <property type="protein sequence ID" value="CAC5409957.1"/>
    <property type="molecule type" value="Genomic_DNA"/>
</dbReference>
<accession>A0A6J8DQD5</accession>
<proteinExistence type="predicted"/>
<gene>
    <name evidence="2" type="ORF">MCOR_43168</name>
</gene>
<sequence>MPSYCQPHPMTYVKHPPAYHIPPRPPAQIYMHPVNPFLTNKIQPGQQLNTGIGNMQAYRYAAQHGQHFTNPHYRQYTQPEVRLHHNQVNQVNTSLDSNTSVHIPNASNIVKAGVIRSEKKSVDVEPEVIIHDNQRSENIESLEKNAGSHVQNAIEVDQIGVISHKIPIDNVETLNKVLPEQEKSVQRDMIQKSGIKQSVSNSQNGQGEIISIEAEIQGNDTDIFRGSSVHQKTTRTVTDRRNSYESGLKLATCNIEGITFNSALAYFLNSNFDIVCIQEHWPHDFQAHNFDKFFENKASFVRCSDSYEQISGFNLPRGKGGVGFAWSSSITGKVTKMDEGNERIIGIVINSNPKICVICCVYLPTNNTSVHLIVDYNECLDILDHIINKYSATYKIVIAGDFNGTLLDPRVSNKHDVSIQAFVRDHKLLVPLSKKPTFIHHSGASSSQIDYIFSTHEDVILDYFIPEKHATNLSSHNIVTAVVDTNIASKLKNKVISPLKYQWDKTDILIFRDTLQLELGNCNVEVYSESNLAFLKTIL</sequence>